<keyword evidence="3" id="KW-1185">Reference proteome</keyword>
<dbReference type="EMBL" id="JBHSWE010000001">
    <property type="protein sequence ID" value="MFC6668733.1"/>
    <property type="molecule type" value="Genomic_DNA"/>
</dbReference>
<accession>A0ABW1ZU58</accession>
<dbReference type="Proteomes" id="UP001596422">
    <property type="component" value="Unassembled WGS sequence"/>
</dbReference>
<comment type="caution">
    <text evidence="2">The sequence shown here is derived from an EMBL/GenBank/DDBJ whole genome shotgun (WGS) entry which is preliminary data.</text>
</comment>
<proteinExistence type="predicted"/>
<evidence type="ECO:0000313" key="2">
    <source>
        <dbReference type="EMBL" id="MFC6668733.1"/>
    </source>
</evidence>
<reference evidence="3" key="1">
    <citation type="journal article" date="2019" name="Int. J. Syst. Evol. Microbiol.">
        <title>The Global Catalogue of Microorganisms (GCM) 10K type strain sequencing project: providing services to taxonomists for standard genome sequencing and annotation.</title>
        <authorList>
            <consortium name="The Broad Institute Genomics Platform"/>
            <consortium name="The Broad Institute Genome Sequencing Center for Infectious Disease"/>
            <person name="Wu L."/>
            <person name="Ma J."/>
        </authorList>
    </citation>
    <scope>NUCLEOTIDE SEQUENCE [LARGE SCALE GENOMIC DNA]</scope>
    <source>
        <strain evidence="3">NBRC 111756</strain>
    </source>
</reference>
<name>A0ABW1ZU58_9GAMM</name>
<protein>
    <submittedName>
        <fullName evidence="2">Uncharacterized protein</fullName>
    </submittedName>
</protein>
<evidence type="ECO:0000313" key="3">
    <source>
        <dbReference type="Proteomes" id="UP001596422"/>
    </source>
</evidence>
<evidence type="ECO:0000256" key="1">
    <source>
        <dbReference type="SAM" id="MobiDB-lite"/>
    </source>
</evidence>
<sequence length="175" mass="19120">MKDGNLAGPGLEIAACIEALGSGRFYPRFFQLMEAIARIDQYMVFGFSDDRDQARCYLAHNVADPELGVRLAAQYVDGNYRKDELLSRLADELLSRLADELLSRPSRPACELLLRGGWRRSTAVASSICPTSTRNSPSSPGRRRVAASSTSTSIAPVAMAASRSRRSNGSGSRYR</sequence>
<feature type="compositionally biased region" description="Polar residues" evidence="1">
    <location>
        <begin position="129"/>
        <end position="139"/>
    </location>
</feature>
<gene>
    <name evidence="2" type="ORF">ACFQDL_00345</name>
</gene>
<organism evidence="2 3">
    <name type="scientific">Marinobacterium aestuariivivens</name>
    <dbReference type="NCBI Taxonomy" id="1698799"/>
    <lineage>
        <taxon>Bacteria</taxon>
        <taxon>Pseudomonadati</taxon>
        <taxon>Pseudomonadota</taxon>
        <taxon>Gammaproteobacteria</taxon>
        <taxon>Oceanospirillales</taxon>
        <taxon>Oceanospirillaceae</taxon>
        <taxon>Marinobacterium</taxon>
    </lineage>
</organism>
<dbReference type="RefSeq" id="WP_379907276.1">
    <property type="nucleotide sequence ID" value="NZ_JBHSWE010000001.1"/>
</dbReference>
<feature type="region of interest" description="Disordered" evidence="1">
    <location>
        <begin position="129"/>
        <end position="175"/>
    </location>
</feature>